<dbReference type="PANTHER" id="PTHR47297:SF2">
    <property type="entry name" value="OS02G0606800 PROTEIN"/>
    <property type="match status" value="1"/>
</dbReference>
<dbReference type="SUPFAM" id="SSF52499">
    <property type="entry name" value="Isochorismatase-like hydrolases"/>
    <property type="match status" value="1"/>
</dbReference>
<sequence length="245" mass="27004">MVSPTVDLLKSEIPLEQELVILSEDVVTGLVLVDIINGFCTVGAGNLAPREANSQISGMINESERLARLFCEKKWPVMAFLDSHHPDKPEEPYPSHCIAGTDESNLVPALRWLENEANVTIRRKDCFDGYLGSTENDGSNVFVDWVKKNKIKAILVVGICTDICVLDFVCSTLSARNLGFLTPLEHVVVYSRGCATFDVPLHVARNTKGALAHPQEFMHHVGLYMAKERGAKIASEVSFEAPKKP</sequence>
<dbReference type="Gene3D" id="3.40.50.850">
    <property type="entry name" value="Isochorismatase-like"/>
    <property type="match status" value="1"/>
</dbReference>
<dbReference type="Proteomes" id="UP000327013">
    <property type="component" value="Chromosome 2"/>
</dbReference>
<dbReference type="InterPro" id="IPR000868">
    <property type="entry name" value="Isochorismatase-like_dom"/>
</dbReference>
<name>A0A5N6QQ66_9ROSI</name>
<dbReference type="PANTHER" id="PTHR47297">
    <property type="match status" value="1"/>
</dbReference>
<dbReference type="EMBL" id="CM017322">
    <property type="protein sequence ID" value="KAE8009295.1"/>
    <property type="molecule type" value="Genomic_DNA"/>
</dbReference>
<gene>
    <name evidence="3" type="ORF">FH972_005742</name>
</gene>
<accession>A0A5N6QQ66</accession>
<dbReference type="InterPro" id="IPR044717">
    <property type="entry name" value="NIC1"/>
</dbReference>
<evidence type="ECO:0000313" key="4">
    <source>
        <dbReference type="Proteomes" id="UP000327013"/>
    </source>
</evidence>
<feature type="domain" description="Isochorismatase-like" evidence="2">
    <location>
        <begin position="29"/>
        <end position="204"/>
    </location>
</feature>
<evidence type="ECO:0000259" key="2">
    <source>
        <dbReference type="Pfam" id="PF00857"/>
    </source>
</evidence>
<protein>
    <recommendedName>
        <fullName evidence="2">Isochorismatase-like domain-containing protein</fullName>
    </recommendedName>
</protein>
<dbReference type="InterPro" id="IPR036380">
    <property type="entry name" value="Isochorismatase-like_sf"/>
</dbReference>
<keyword evidence="4" id="KW-1185">Reference proteome</keyword>
<evidence type="ECO:0000313" key="3">
    <source>
        <dbReference type="EMBL" id="KAE8009295.1"/>
    </source>
</evidence>
<comment type="similarity">
    <text evidence="1">Belongs to the isochorismatase family.</text>
</comment>
<dbReference type="Pfam" id="PF00857">
    <property type="entry name" value="Isochorismatase"/>
    <property type="match status" value="1"/>
</dbReference>
<dbReference type="CDD" id="cd00431">
    <property type="entry name" value="cysteine_hydrolases"/>
    <property type="match status" value="1"/>
</dbReference>
<organism evidence="3 4">
    <name type="scientific">Carpinus fangiana</name>
    <dbReference type="NCBI Taxonomy" id="176857"/>
    <lineage>
        <taxon>Eukaryota</taxon>
        <taxon>Viridiplantae</taxon>
        <taxon>Streptophyta</taxon>
        <taxon>Embryophyta</taxon>
        <taxon>Tracheophyta</taxon>
        <taxon>Spermatophyta</taxon>
        <taxon>Magnoliopsida</taxon>
        <taxon>eudicotyledons</taxon>
        <taxon>Gunneridae</taxon>
        <taxon>Pentapetalae</taxon>
        <taxon>rosids</taxon>
        <taxon>fabids</taxon>
        <taxon>Fagales</taxon>
        <taxon>Betulaceae</taxon>
        <taxon>Carpinus</taxon>
    </lineage>
</organism>
<dbReference type="AlphaFoldDB" id="A0A5N6QQ66"/>
<dbReference type="GO" id="GO:0019365">
    <property type="term" value="P:pyridine nucleotide salvage"/>
    <property type="evidence" value="ECO:0007669"/>
    <property type="project" value="InterPro"/>
</dbReference>
<proteinExistence type="inferred from homology"/>
<dbReference type="OrthoDB" id="2013482at2759"/>
<evidence type="ECO:0000256" key="1">
    <source>
        <dbReference type="ARBA" id="ARBA00006336"/>
    </source>
</evidence>
<reference evidence="3 4" key="1">
    <citation type="submission" date="2019-06" db="EMBL/GenBank/DDBJ databases">
        <title>A chromosomal-level reference genome of Carpinus fangiana (Coryloideae, Betulaceae).</title>
        <authorList>
            <person name="Yang X."/>
            <person name="Wang Z."/>
            <person name="Zhang L."/>
            <person name="Hao G."/>
            <person name="Liu J."/>
            <person name="Yang Y."/>
        </authorList>
    </citation>
    <scope>NUCLEOTIDE SEQUENCE [LARGE SCALE GENOMIC DNA]</scope>
    <source>
        <strain evidence="3">Cfa_2016G</strain>
        <tissue evidence="3">Leaf</tissue>
    </source>
</reference>
<dbReference type="GO" id="GO:0008936">
    <property type="term" value="F:nicotinamidase activity"/>
    <property type="evidence" value="ECO:0007669"/>
    <property type="project" value="InterPro"/>
</dbReference>